<comment type="caution">
    <text evidence="2">The sequence shown here is derived from an EMBL/GenBank/DDBJ whole genome shotgun (WGS) entry which is preliminary data.</text>
</comment>
<protein>
    <submittedName>
        <fullName evidence="2">Uncharacterized protein</fullName>
    </submittedName>
</protein>
<accession>F9DK99</accession>
<evidence type="ECO:0000313" key="3">
    <source>
        <dbReference type="Proteomes" id="UP000004123"/>
    </source>
</evidence>
<evidence type="ECO:0000313" key="2">
    <source>
        <dbReference type="EMBL" id="EGQ14847.1"/>
    </source>
</evidence>
<dbReference type="AlphaFoldDB" id="F9DK99"/>
<feature type="region of interest" description="Disordered" evidence="1">
    <location>
        <begin position="1"/>
        <end position="21"/>
    </location>
</feature>
<organism evidence="2 3">
    <name type="scientific">Prevotella pallens ATCC 700821</name>
    <dbReference type="NCBI Taxonomy" id="997353"/>
    <lineage>
        <taxon>Bacteria</taxon>
        <taxon>Pseudomonadati</taxon>
        <taxon>Bacteroidota</taxon>
        <taxon>Bacteroidia</taxon>
        <taxon>Bacteroidales</taxon>
        <taxon>Prevotellaceae</taxon>
        <taxon>Prevotella</taxon>
    </lineage>
</organism>
<dbReference type="EMBL" id="AFPY01000104">
    <property type="protein sequence ID" value="EGQ14847.1"/>
    <property type="molecule type" value="Genomic_DNA"/>
</dbReference>
<dbReference type="HOGENOM" id="CLU_1325366_0_0_10"/>
<sequence>MPAKHSVNSPRPPRNWLRNTPSIPHVHHEIGCKTLRNSPRPPTKLVAKHPVRRRGPIHRARILTLPITHIRITKNAYPHYQLRVFISPRTHLCITIPIYSFFVVYNIEYKTTQYSIYIHVNCINCFLGYFLIKMQNRTLHSTLYICMHPNFVLTSGRNCVPIILPIPSVEPRFISPLYRFHTQNGGKKHVHTEFSLPETVPNYARTE</sequence>
<dbReference type="Proteomes" id="UP000004123">
    <property type="component" value="Unassembled WGS sequence"/>
</dbReference>
<proteinExistence type="predicted"/>
<name>F9DK99_9BACT</name>
<reference evidence="2 3" key="1">
    <citation type="submission" date="2011-04" db="EMBL/GenBank/DDBJ databases">
        <authorList>
            <person name="Muzny D."/>
            <person name="Qin X."/>
            <person name="Deng J."/>
            <person name="Jiang H."/>
            <person name="Liu Y."/>
            <person name="Qu J."/>
            <person name="Song X.-Z."/>
            <person name="Zhang L."/>
            <person name="Thornton R."/>
            <person name="Coyle M."/>
            <person name="Francisco L."/>
            <person name="Jackson L."/>
            <person name="Javaid M."/>
            <person name="Korchina V."/>
            <person name="Kovar C."/>
            <person name="Mata R."/>
            <person name="Mathew T."/>
            <person name="Ngo R."/>
            <person name="Nguyen L."/>
            <person name="Nguyen N."/>
            <person name="Okwuonu G."/>
            <person name="Ongeri F."/>
            <person name="Pham C."/>
            <person name="Simmons D."/>
            <person name="Wilczek-Boney K."/>
            <person name="Hale W."/>
            <person name="Jakkamsetti A."/>
            <person name="Pham P."/>
            <person name="Ruth R."/>
            <person name="San Lucas F."/>
            <person name="Warren J."/>
            <person name="Zhang J."/>
            <person name="Zhao Z."/>
            <person name="Zhou C."/>
            <person name="Zhu D."/>
            <person name="Lee S."/>
            <person name="Bess C."/>
            <person name="Blankenburg K."/>
            <person name="Forbes L."/>
            <person name="Fu Q."/>
            <person name="Gubbala S."/>
            <person name="Hirani K."/>
            <person name="Jayaseelan J.C."/>
            <person name="Lara F."/>
            <person name="Munidasa M."/>
            <person name="Palculict T."/>
            <person name="Patil S."/>
            <person name="Pu L.-L."/>
            <person name="Saada N."/>
            <person name="Tang L."/>
            <person name="Weissenberger G."/>
            <person name="Zhu Y."/>
            <person name="Hemphill L."/>
            <person name="Shang Y."/>
            <person name="Youmans B."/>
            <person name="Ayvaz T."/>
            <person name="Ross M."/>
            <person name="Santibanez J."/>
            <person name="Aqrawi P."/>
            <person name="Gross S."/>
            <person name="Joshi V."/>
            <person name="Fowler G."/>
            <person name="Nazareth L."/>
            <person name="Reid J."/>
            <person name="Worley K."/>
            <person name="Petrosino J."/>
            <person name="Highlander S."/>
            <person name="Gibbs R."/>
        </authorList>
    </citation>
    <scope>NUCLEOTIDE SEQUENCE [LARGE SCALE GENOMIC DNA]</scope>
    <source>
        <strain evidence="2 3">ATCC 700821</strain>
    </source>
</reference>
<evidence type="ECO:0000256" key="1">
    <source>
        <dbReference type="SAM" id="MobiDB-lite"/>
    </source>
</evidence>
<gene>
    <name evidence="2" type="ORF">HMPREF9144_2091</name>
</gene>